<dbReference type="SMART" id="SM01139">
    <property type="entry name" value="Drf_FH3"/>
    <property type="match status" value="1"/>
</dbReference>
<dbReference type="Gene3D" id="1.10.238.150">
    <property type="entry name" value="Formin, FH3 diaphanous domain"/>
    <property type="match status" value="1"/>
</dbReference>
<feature type="domain" description="DAD" evidence="3">
    <location>
        <begin position="964"/>
        <end position="994"/>
    </location>
</feature>
<feature type="domain" description="FH2" evidence="5">
    <location>
        <begin position="561"/>
        <end position="943"/>
    </location>
</feature>
<dbReference type="SMART" id="SM00498">
    <property type="entry name" value="FH2"/>
    <property type="match status" value="1"/>
</dbReference>
<evidence type="ECO:0000313" key="7">
    <source>
        <dbReference type="Proteomes" id="UP000694543"/>
    </source>
</evidence>
<dbReference type="GO" id="GO:2000050">
    <property type="term" value="P:regulation of non-canonical Wnt signaling pathway"/>
    <property type="evidence" value="ECO:0007669"/>
    <property type="project" value="TreeGrafter"/>
</dbReference>
<dbReference type="InterPro" id="IPR015425">
    <property type="entry name" value="FH2_Formin"/>
</dbReference>
<keyword evidence="1" id="KW-0175">Coiled coil</keyword>
<feature type="coiled-coil region" evidence="1">
    <location>
        <begin position="634"/>
        <end position="664"/>
    </location>
</feature>
<dbReference type="InterPro" id="IPR010472">
    <property type="entry name" value="FH3_dom"/>
</dbReference>
<evidence type="ECO:0008006" key="8">
    <source>
        <dbReference type="Google" id="ProtNLM"/>
    </source>
</evidence>
<dbReference type="InterPro" id="IPR051425">
    <property type="entry name" value="Formin_Homology"/>
</dbReference>
<dbReference type="GO" id="GO:0090263">
    <property type="term" value="P:positive regulation of canonical Wnt signaling pathway"/>
    <property type="evidence" value="ECO:0007669"/>
    <property type="project" value="TreeGrafter"/>
</dbReference>
<dbReference type="Pfam" id="PF06367">
    <property type="entry name" value="Drf_FH3"/>
    <property type="match status" value="1"/>
</dbReference>
<reference evidence="6" key="2">
    <citation type="submission" date="2025-09" db="UniProtKB">
        <authorList>
            <consortium name="Ensembl"/>
        </authorList>
    </citation>
    <scope>IDENTIFICATION</scope>
</reference>
<dbReference type="SMART" id="SM01140">
    <property type="entry name" value="Drf_GBD"/>
    <property type="match status" value="1"/>
</dbReference>
<keyword evidence="7" id="KW-1185">Reference proteome</keyword>
<dbReference type="SUPFAM" id="SSF48371">
    <property type="entry name" value="ARM repeat"/>
    <property type="match status" value="1"/>
</dbReference>
<dbReference type="Pfam" id="PF02181">
    <property type="entry name" value="FH2"/>
    <property type="match status" value="1"/>
</dbReference>
<evidence type="ECO:0000259" key="3">
    <source>
        <dbReference type="PROSITE" id="PS51231"/>
    </source>
</evidence>
<dbReference type="InterPro" id="IPR014768">
    <property type="entry name" value="GBD/FH3_dom"/>
</dbReference>
<feature type="region of interest" description="Disordered" evidence="2">
    <location>
        <begin position="987"/>
        <end position="1014"/>
    </location>
</feature>
<dbReference type="Pfam" id="PF06371">
    <property type="entry name" value="Drf_GBD"/>
    <property type="match status" value="2"/>
</dbReference>
<evidence type="ECO:0000313" key="6">
    <source>
        <dbReference type="Ensembl" id="ENSCPIP00010012728.1"/>
    </source>
</evidence>
<dbReference type="InterPro" id="IPR042201">
    <property type="entry name" value="FH2_Formin_sf"/>
</dbReference>
<dbReference type="InterPro" id="IPR010473">
    <property type="entry name" value="GTPase-bd"/>
</dbReference>
<evidence type="ECO:0000259" key="5">
    <source>
        <dbReference type="PROSITE" id="PS51444"/>
    </source>
</evidence>
<dbReference type="FunFam" id="1.10.238.150:FF:000001">
    <property type="entry name" value="Dishevelled associated activator of morphogenesis 1"/>
    <property type="match status" value="1"/>
</dbReference>
<organism evidence="6 7">
    <name type="scientific">Chrysolophus pictus</name>
    <name type="common">Golden pheasant</name>
    <name type="synonym">Phasianus pictus</name>
    <dbReference type="NCBI Taxonomy" id="9089"/>
    <lineage>
        <taxon>Eukaryota</taxon>
        <taxon>Metazoa</taxon>
        <taxon>Chordata</taxon>
        <taxon>Craniata</taxon>
        <taxon>Vertebrata</taxon>
        <taxon>Euteleostomi</taxon>
        <taxon>Archelosauria</taxon>
        <taxon>Archosauria</taxon>
        <taxon>Dinosauria</taxon>
        <taxon>Saurischia</taxon>
        <taxon>Theropoda</taxon>
        <taxon>Coelurosauria</taxon>
        <taxon>Aves</taxon>
        <taxon>Neognathae</taxon>
        <taxon>Galloanserae</taxon>
        <taxon>Galliformes</taxon>
        <taxon>Phasianidae</taxon>
        <taxon>Phasianinae</taxon>
        <taxon>Chrysolophus</taxon>
    </lineage>
</organism>
<feature type="coiled-coil region" evidence="1">
    <location>
        <begin position="396"/>
        <end position="472"/>
    </location>
</feature>
<dbReference type="PROSITE" id="PS51231">
    <property type="entry name" value="DAD"/>
    <property type="match status" value="1"/>
</dbReference>
<dbReference type="PROSITE" id="PS51444">
    <property type="entry name" value="FH2"/>
    <property type="match status" value="1"/>
</dbReference>
<dbReference type="GO" id="GO:0003779">
    <property type="term" value="F:actin binding"/>
    <property type="evidence" value="ECO:0007669"/>
    <property type="project" value="InterPro"/>
</dbReference>
<dbReference type="Gene3D" id="1.20.58.2220">
    <property type="entry name" value="Formin, FH2 domain"/>
    <property type="match status" value="1"/>
</dbReference>
<reference evidence="6" key="1">
    <citation type="submission" date="2025-08" db="UniProtKB">
        <authorList>
            <consortium name="Ensembl"/>
        </authorList>
    </citation>
    <scope>IDENTIFICATION</scope>
</reference>
<evidence type="ECO:0000256" key="1">
    <source>
        <dbReference type="SAM" id="Coils"/>
    </source>
</evidence>
<evidence type="ECO:0000256" key="2">
    <source>
        <dbReference type="SAM" id="MobiDB-lite"/>
    </source>
</evidence>
<sequence length="1014" mass="116767">MAPRKRNRHALGFLCCFGGSDLPEINLKDNNPLQFLEFTVPIPPTEELNARFSELVDELDLTDKNREAMFALPPEKKWQIYCSKKKFGFVLFPAYFFRFVMRFIELDGLSCLLNFLKSMDYETSESRIHTSVIGCIKALMNNSQGRAHVLAHPESINIISQSLRTENIKTKIAVLEILGAVCLVPDGHKKVLQAMLHYQVYAAERTRFQTLLNELDRSMGRYRDEVNLKTAIMSFINAVLNAGAGEDNLEFRLHLRYEFLMLGIQPVIDKLREHENATLDRHLDFFEMVRNEDDLELAKRFDLIHIDTKSASQMFELIKKRLKHTDAYPYLLSILQHCLQMPYKRNGGNFQQWQLLDRILQQIVLQDERGDDPDIAPLENFNVKNIIKMLVNENEVKQWRDQAEKFRKDHAELMSKLEKKERECETKTQEKDEMMKTLNKMKDKLQKESLELRQARDQMNDLVAQLNESICASLKLWGSISFPAPPPPPPGGPLALSSALTSENLPPLPPPLPFSTCPPPPAPPPPPGGPPPPPGAPPFFSLGAPPPSTTTFSSAGTGLKKKSIPQPSHPLKSFNWAKLSERIHGTIWNEIDDLKAFKVLDLEDFEKMFSAYQRHQVGVDSSIISYVFRTVGTVERLKLSNEEIRQAILKMDEQEDLAKDMLEQLLKFVPEKSDTDLLEEHKHEIERMARADRFLFEMSRIDHYQQRLQALFFKKKFPERLAEAKPKVEAILLASKELIRSKRLRQLLEVVLAFGNYMNKGQRGSAYGFKVSSLNKIADTKSSIDRNITLLHYLIMIFEKNYPDILDIQTELQHLPEAAKVNLVELEKEVNNIKTGLKAVEAELDYQKRRIRESGDRFVPVMSDFITVASFSFSELEDLLNDARDKYAKALKHFGENEGKMQPDEFFGIFDTFLQSFAEAKQDLENMRKKKEEEERRARMEAMLKEQREKERRQKKAKAGSISEETGEFDDLVSALRSGEVFDKDLSKLKRNRKRSGNQGLETSRERVVTKLNY</sequence>
<feature type="region of interest" description="Disordered" evidence="2">
    <location>
        <begin position="945"/>
        <end position="964"/>
    </location>
</feature>
<dbReference type="InterPro" id="IPR014767">
    <property type="entry name" value="DAD_dom"/>
</dbReference>
<evidence type="ECO:0000259" key="4">
    <source>
        <dbReference type="PROSITE" id="PS51232"/>
    </source>
</evidence>
<dbReference type="PANTHER" id="PTHR45725">
    <property type="entry name" value="FORMIN HOMOLOGY 2 FAMILY MEMBER"/>
    <property type="match status" value="1"/>
</dbReference>
<dbReference type="SUPFAM" id="SSF101447">
    <property type="entry name" value="Formin homology 2 domain (FH2 domain)"/>
    <property type="match status" value="1"/>
</dbReference>
<dbReference type="Ensembl" id="ENSCPIT00010015101.1">
    <property type="protein sequence ID" value="ENSCPIP00010012728.1"/>
    <property type="gene ID" value="ENSCPIG00010009983.1"/>
</dbReference>
<dbReference type="PANTHER" id="PTHR45725:SF7">
    <property type="entry name" value="DISHEVELED-ASSOCIATED ACTIVATOR OF MORPHOGENESIS 2"/>
    <property type="match status" value="1"/>
</dbReference>
<dbReference type="GO" id="GO:0048715">
    <property type="term" value="P:negative regulation of oligodendrocyte differentiation"/>
    <property type="evidence" value="ECO:0007669"/>
    <property type="project" value="TreeGrafter"/>
</dbReference>
<feature type="compositionally biased region" description="Pro residues" evidence="2">
    <location>
        <begin position="506"/>
        <end position="537"/>
    </location>
</feature>
<accession>A0A8C3LMT1</accession>
<dbReference type="InterPro" id="IPR016024">
    <property type="entry name" value="ARM-type_fold"/>
</dbReference>
<dbReference type="InterPro" id="IPR011989">
    <property type="entry name" value="ARM-like"/>
</dbReference>
<dbReference type="AlphaFoldDB" id="A0A8C3LMT1"/>
<feature type="region of interest" description="Disordered" evidence="2">
    <location>
        <begin position="488"/>
        <end position="566"/>
    </location>
</feature>
<proteinExistence type="predicted"/>
<protein>
    <recommendedName>
        <fullName evidence="8">Disheveled-associated activator of morphogenesis 2</fullName>
    </recommendedName>
</protein>
<dbReference type="GO" id="GO:0030036">
    <property type="term" value="P:actin cytoskeleton organization"/>
    <property type="evidence" value="ECO:0007669"/>
    <property type="project" value="InterPro"/>
</dbReference>
<feature type="domain" description="GBD/FH3" evidence="4">
    <location>
        <begin position="1"/>
        <end position="371"/>
    </location>
</feature>
<feature type="compositionally biased region" description="Basic and acidic residues" evidence="2">
    <location>
        <begin position="1003"/>
        <end position="1014"/>
    </location>
</feature>
<name>A0A8C3LMT1_CHRPC</name>
<dbReference type="Gene3D" id="1.25.10.10">
    <property type="entry name" value="Leucine-rich Repeat Variant"/>
    <property type="match status" value="1"/>
</dbReference>
<dbReference type="FunFam" id="1.25.10.10:FF:001914">
    <property type="entry name" value="Disheveled associated activator of morphogenesis, putative"/>
    <property type="match status" value="1"/>
</dbReference>
<dbReference type="Proteomes" id="UP000694543">
    <property type="component" value="Unplaced"/>
</dbReference>
<dbReference type="GO" id="GO:0031267">
    <property type="term" value="F:small GTPase binding"/>
    <property type="evidence" value="ECO:0007669"/>
    <property type="project" value="InterPro"/>
</dbReference>
<dbReference type="PROSITE" id="PS51232">
    <property type="entry name" value="GBD_FH3"/>
    <property type="match status" value="1"/>
</dbReference>